<evidence type="ECO:0000313" key="10">
    <source>
        <dbReference type="Proteomes" id="UP000246121"/>
    </source>
</evidence>
<gene>
    <name evidence="9" type="ORF">C4B63_51g195</name>
</gene>
<protein>
    <submittedName>
        <fullName evidence="9">Putative calpain-like cysteine peptidase</fullName>
    </submittedName>
</protein>
<dbReference type="VEuPathDB" id="TriTrypDB:TCSYLVIO_002173"/>
<evidence type="ECO:0000256" key="1">
    <source>
        <dbReference type="ARBA" id="ARBA00022670"/>
    </source>
</evidence>
<dbReference type="VEuPathDB" id="TriTrypDB:ECC02_004296"/>
<dbReference type="SUPFAM" id="SSF54001">
    <property type="entry name" value="Cysteine proteinases"/>
    <property type="match status" value="1"/>
</dbReference>
<keyword evidence="1 5" id="KW-0645">Protease</keyword>
<evidence type="ECO:0000256" key="2">
    <source>
        <dbReference type="ARBA" id="ARBA00022801"/>
    </source>
</evidence>
<dbReference type="VEuPathDB" id="TriTrypDB:TcBrA4_0073530"/>
<dbReference type="VEuPathDB" id="TriTrypDB:BCY84_05155"/>
<evidence type="ECO:0000256" key="3">
    <source>
        <dbReference type="ARBA" id="ARBA00022807"/>
    </source>
</evidence>
<dbReference type="VEuPathDB" id="TriTrypDB:TcCLB.506227.130"/>
<dbReference type="InterPro" id="IPR022682">
    <property type="entry name" value="Calpain_domain_III"/>
</dbReference>
<feature type="compositionally biased region" description="Basic and acidic residues" evidence="6">
    <location>
        <begin position="71"/>
        <end position="94"/>
    </location>
</feature>
<dbReference type="VEuPathDB" id="TriTrypDB:TcCL_ESM03164"/>
<name>A0A2V2V7L5_TRYCR</name>
<dbReference type="InterPro" id="IPR001300">
    <property type="entry name" value="Peptidase_C2_calpain_cat"/>
</dbReference>
<dbReference type="VEuPathDB" id="TriTrypDB:TCDM_07740"/>
<dbReference type="Pfam" id="PF01067">
    <property type="entry name" value="Calpain_III"/>
    <property type="match status" value="1"/>
</dbReference>
<feature type="active site" evidence="4 5">
    <location>
        <position position="487"/>
    </location>
</feature>
<evidence type="ECO:0000256" key="6">
    <source>
        <dbReference type="SAM" id="MobiDB-lite"/>
    </source>
</evidence>
<dbReference type="Gene3D" id="2.60.120.380">
    <property type="match status" value="1"/>
</dbReference>
<feature type="active site" evidence="4 5">
    <location>
        <position position="507"/>
    </location>
</feature>
<dbReference type="AlphaFoldDB" id="A0A2V2V7L5"/>
<feature type="transmembrane region" description="Helical" evidence="7">
    <location>
        <begin position="1088"/>
        <end position="1111"/>
    </location>
</feature>
<dbReference type="PRINTS" id="PR00704">
    <property type="entry name" value="CALPAIN"/>
</dbReference>
<accession>A0A2V2V7L5</accession>
<keyword evidence="7" id="KW-0812">Transmembrane</keyword>
<organism evidence="9 10">
    <name type="scientific">Trypanosoma cruzi</name>
    <dbReference type="NCBI Taxonomy" id="5693"/>
    <lineage>
        <taxon>Eukaryota</taxon>
        <taxon>Discoba</taxon>
        <taxon>Euglenozoa</taxon>
        <taxon>Kinetoplastea</taxon>
        <taxon>Metakinetoplastina</taxon>
        <taxon>Trypanosomatida</taxon>
        <taxon>Trypanosomatidae</taxon>
        <taxon>Trypanosoma</taxon>
        <taxon>Schizotrypanum</taxon>
    </lineage>
</organism>
<dbReference type="VEuPathDB" id="TriTrypDB:C3747_200g23"/>
<dbReference type="PANTHER" id="PTHR46143:SF1">
    <property type="entry name" value="CALPAIN-7"/>
    <property type="match status" value="1"/>
</dbReference>
<dbReference type="InterPro" id="IPR038765">
    <property type="entry name" value="Papain-like_cys_pep_sf"/>
</dbReference>
<feature type="domain" description="Calpain catalytic" evidence="8">
    <location>
        <begin position="272"/>
        <end position="566"/>
    </location>
</feature>
<dbReference type="VEuPathDB" id="TriTrypDB:TcCLB.511847.10"/>
<dbReference type="Proteomes" id="UP000246121">
    <property type="component" value="Unassembled WGS sequence"/>
</dbReference>
<feature type="compositionally biased region" description="Low complexity" evidence="6">
    <location>
        <begin position="121"/>
        <end position="139"/>
    </location>
</feature>
<dbReference type="VEuPathDB" id="TriTrypDB:TcYC6_0101730"/>
<dbReference type="EMBL" id="PRFA01000051">
    <property type="protein sequence ID" value="PWU90323.1"/>
    <property type="molecule type" value="Genomic_DNA"/>
</dbReference>
<keyword evidence="2 5" id="KW-0378">Hydrolase</keyword>
<dbReference type="InterPro" id="IPR022684">
    <property type="entry name" value="Calpain_cysteine_protease"/>
</dbReference>
<sequence>MSVEALTCVENALLLEQQGKLREAEEWFTLAIHRLRGVLQDKSLGNSQSLVLTEHLHDAARRLQQIRSVMRAEEERQRQRQQEQPKPRPQDSRRQMPSTPPPVREQNRAEVAPAVRPPSVPVYAATPKRQQQQRQQQQQRRSDYSLAWASPSRASDTVKKAIDVATTLLQQKKYKQSVDVLQHAYDVGNKERNKPGNFHRIEEYLVLLRREYYNHFKPRFLQDNPVLPAEMDVLRRSGITNTIQLPMWDDVQEGYAKENVFMPCEGHWEDPFTPRLSTSQRAEGAKYLRIGEIKPNADLCIIRSADPLNVKQTVVGDCSMVCSLIICASYQQRFPKGKIISNVIYPQDNNGDPIVNPKGKYCVKMLINGMTRLIAIDDRFPAAPRTGRLLCTYSKDETELWVSIMEKAFVKLCGGSYEFPGSSSSSDLYKLSGWLPDSVSFESKEFDPELQWKRLYTRHVNGSVLITASTGTLSEEEEKRLKLAASHAYAVLMIREVDGERLLQLKNPWSRQSWSGMYSFDDRREKSRALLAQLQYTEALADQGVFWITWKDLCAHFSRCSLSWNPYMLYKMPDGMSQRPTRLSCHRRFLYTMSTGQVPQFHIGVINAPRPSRMHLVFARHTSNVESFGVQFVKDDPKVPYVAVKVYDVTQFPSIAQHLGASCSFETCYCRRLAHGTELEAGFTPLHDVSYKNMAEHTLSFNCPAGTSNLLVVLSRIESTVKEEFSFSLTLHTEWPQIKLNGEKRSPSGVYMHFIPQSQLKHCTVRQGQWEKGVSCGGRTSLQTFAYNPQYLLTLSKPSMLSVRLNVPECEVSAQVHLVRKEQNPAREQVRWSSRVSALNEECVFYLHAPLYAHGGVVVDTSLWRCVAFDPRRILGERRKAKEKAVAEPPSPLPAGEYTIVPALWDKGVPAVFELVVETTEPHELREIPPEGVGFVETTLQGNLMGGATAGLSMLLLPRTDAYFSSNCKACLVATNSCVLTARLLLLLADDAKNDVSTNLSLFRSKDATTMERIASSGPYELCGVALPPVKLDANVTYVLVMSSAKPSHAKYALRLYSSTAIRAGCSDFLEDVSFFSTALLKAFASSLFIFLLFFLALFLVLLIVLHSLVVPF</sequence>
<dbReference type="VEuPathDB" id="TriTrypDB:C4B63_51g195"/>
<dbReference type="VEuPathDB" id="TriTrypDB:TcG_05371"/>
<dbReference type="SUPFAM" id="SSF49758">
    <property type="entry name" value="Calpain large subunit, middle domain (domain III)"/>
    <property type="match status" value="1"/>
</dbReference>
<feature type="active site" evidence="4 5">
    <location>
        <position position="318"/>
    </location>
</feature>
<feature type="region of interest" description="Disordered" evidence="6">
    <location>
        <begin position="71"/>
        <end position="152"/>
    </location>
</feature>
<dbReference type="PROSITE" id="PS50203">
    <property type="entry name" value="CALPAIN_CAT"/>
    <property type="match status" value="1"/>
</dbReference>
<evidence type="ECO:0000256" key="5">
    <source>
        <dbReference type="PROSITE-ProRule" id="PRU00239"/>
    </source>
</evidence>
<dbReference type="GO" id="GO:0004198">
    <property type="term" value="F:calcium-dependent cysteine-type endopeptidase activity"/>
    <property type="evidence" value="ECO:0007669"/>
    <property type="project" value="InterPro"/>
</dbReference>
<keyword evidence="7" id="KW-0472">Membrane</keyword>
<dbReference type="SMART" id="SM00230">
    <property type="entry name" value="CysPc"/>
    <property type="match status" value="1"/>
</dbReference>
<dbReference type="VEuPathDB" id="TriTrypDB:Tc_MARK_1384"/>
<dbReference type="InterPro" id="IPR051297">
    <property type="entry name" value="PalB/RIM13"/>
</dbReference>
<comment type="caution">
    <text evidence="9">The sequence shown here is derived from an EMBL/GenBank/DDBJ whole genome shotgun (WGS) entry which is preliminary data.</text>
</comment>
<evidence type="ECO:0000259" key="8">
    <source>
        <dbReference type="PROSITE" id="PS50203"/>
    </source>
</evidence>
<evidence type="ECO:0000256" key="7">
    <source>
        <dbReference type="SAM" id="Phobius"/>
    </source>
</evidence>
<proteinExistence type="predicted"/>
<dbReference type="PANTHER" id="PTHR46143">
    <property type="entry name" value="CALPAIN-7"/>
    <property type="match status" value="1"/>
</dbReference>
<dbReference type="GO" id="GO:0006508">
    <property type="term" value="P:proteolysis"/>
    <property type="evidence" value="ECO:0007669"/>
    <property type="project" value="UniProtKB-KW"/>
</dbReference>
<evidence type="ECO:0000256" key="4">
    <source>
        <dbReference type="PIRSR" id="PIRSR622684-1"/>
    </source>
</evidence>
<keyword evidence="7" id="KW-1133">Transmembrane helix</keyword>
<dbReference type="Pfam" id="PF00648">
    <property type="entry name" value="Peptidase_C2"/>
    <property type="match status" value="1"/>
</dbReference>
<reference evidence="9 10" key="1">
    <citation type="journal article" date="2018" name="Microb. Genom.">
        <title>Expanding an expanded genome: long-read sequencing of Trypanosoma cruzi.</title>
        <authorList>
            <person name="Berna L."/>
            <person name="Rodriguez M."/>
            <person name="Chiribao M.L."/>
            <person name="Parodi-Talice A."/>
            <person name="Pita S."/>
            <person name="Rijo G."/>
            <person name="Alvarez-Valin F."/>
            <person name="Robello C."/>
        </authorList>
    </citation>
    <scope>NUCLEOTIDE SEQUENCE [LARGE SCALE GENOMIC DNA]</scope>
    <source>
        <strain evidence="9 10">Dm28c</strain>
    </source>
</reference>
<dbReference type="Gene3D" id="3.90.70.10">
    <property type="entry name" value="Cysteine proteinases"/>
    <property type="match status" value="1"/>
</dbReference>
<keyword evidence="3 5" id="KW-0788">Thiol protease</keyword>
<evidence type="ECO:0000313" key="9">
    <source>
        <dbReference type="EMBL" id="PWU90323.1"/>
    </source>
</evidence>
<dbReference type="InterPro" id="IPR036213">
    <property type="entry name" value="Calpain_III_sf"/>
</dbReference>